<dbReference type="Proteomes" id="UP000789901">
    <property type="component" value="Unassembled WGS sequence"/>
</dbReference>
<feature type="non-terminal residue" evidence="1">
    <location>
        <position position="1"/>
    </location>
</feature>
<sequence>YGSLAQGGEPIGEFYSKLLKYEKMLNLDEQQIKGQFLRGLSPDLKDDAERIGTEQPLANLLKFWSALK</sequence>
<evidence type="ECO:0000313" key="1">
    <source>
        <dbReference type="EMBL" id="CAG8856245.1"/>
    </source>
</evidence>
<organism evidence="1 2">
    <name type="scientific">Gigaspora margarita</name>
    <dbReference type="NCBI Taxonomy" id="4874"/>
    <lineage>
        <taxon>Eukaryota</taxon>
        <taxon>Fungi</taxon>
        <taxon>Fungi incertae sedis</taxon>
        <taxon>Mucoromycota</taxon>
        <taxon>Glomeromycotina</taxon>
        <taxon>Glomeromycetes</taxon>
        <taxon>Diversisporales</taxon>
        <taxon>Gigasporaceae</taxon>
        <taxon>Gigaspora</taxon>
    </lineage>
</organism>
<name>A0ABN7XP18_GIGMA</name>
<reference evidence="1 2" key="1">
    <citation type="submission" date="2021-06" db="EMBL/GenBank/DDBJ databases">
        <authorList>
            <person name="Kallberg Y."/>
            <person name="Tangrot J."/>
            <person name="Rosling A."/>
        </authorList>
    </citation>
    <scope>NUCLEOTIDE SEQUENCE [LARGE SCALE GENOMIC DNA]</scope>
    <source>
        <strain evidence="1 2">120-4 pot B 10/14</strain>
    </source>
</reference>
<gene>
    <name evidence="1" type="ORF">GMARGA_LOCUS45066</name>
</gene>
<dbReference type="EMBL" id="CAJVQB010157615">
    <property type="protein sequence ID" value="CAG8856245.1"/>
    <property type="molecule type" value="Genomic_DNA"/>
</dbReference>
<proteinExistence type="predicted"/>
<comment type="caution">
    <text evidence="1">The sequence shown here is derived from an EMBL/GenBank/DDBJ whole genome shotgun (WGS) entry which is preliminary data.</text>
</comment>
<accession>A0ABN7XP18</accession>
<keyword evidence="2" id="KW-1185">Reference proteome</keyword>
<evidence type="ECO:0000313" key="2">
    <source>
        <dbReference type="Proteomes" id="UP000789901"/>
    </source>
</evidence>
<protein>
    <submittedName>
        <fullName evidence="1">30643_t:CDS:1</fullName>
    </submittedName>
</protein>